<gene>
    <name evidence="2" type="ORF">GWI33_020526</name>
</gene>
<sequence length="240" mass="27500">MVLKHRRSLVLLQQFVFIKIKTLCIQFNDDDIKTKRSVFYECRRRKTHNKLANRPNIGGRAFNKNKPTNTSPDGHPNRRNANGQREMERSPGEEGAKSTYKCSEIIYEHRNPTGSSSRTYPEILLQVGREKRKNKYPLTIPRWKSGDDDVFDGRRKYGEAQIFGRRRSRKKTGPNPERNNLEPAAPDRYPDEGFQVYRPEGPTGCRKGLRDVSGLRLNGGGFLIANGPWANLPPPTIPLL</sequence>
<comment type="caution">
    <text evidence="2">The sequence shown here is derived from an EMBL/GenBank/DDBJ whole genome shotgun (WGS) entry which is preliminary data.</text>
</comment>
<dbReference type="Proteomes" id="UP000625711">
    <property type="component" value="Unassembled WGS sequence"/>
</dbReference>
<dbReference type="AlphaFoldDB" id="A0A834LZE6"/>
<feature type="compositionally biased region" description="Basic and acidic residues" evidence="1">
    <location>
        <begin position="85"/>
        <end position="96"/>
    </location>
</feature>
<organism evidence="2 3">
    <name type="scientific">Rhynchophorus ferrugineus</name>
    <name type="common">Red palm weevil</name>
    <name type="synonym">Curculio ferrugineus</name>
    <dbReference type="NCBI Taxonomy" id="354439"/>
    <lineage>
        <taxon>Eukaryota</taxon>
        <taxon>Metazoa</taxon>
        <taxon>Ecdysozoa</taxon>
        <taxon>Arthropoda</taxon>
        <taxon>Hexapoda</taxon>
        <taxon>Insecta</taxon>
        <taxon>Pterygota</taxon>
        <taxon>Neoptera</taxon>
        <taxon>Endopterygota</taxon>
        <taxon>Coleoptera</taxon>
        <taxon>Polyphaga</taxon>
        <taxon>Cucujiformia</taxon>
        <taxon>Curculionidae</taxon>
        <taxon>Dryophthorinae</taxon>
        <taxon>Rhynchophorus</taxon>
    </lineage>
</organism>
<evidence type="ECO:0000313" key="2">
    <source>
        <dbReference type="EMBL" id="KAF7266156.1"/>
    </source>
</evidence>
<evidence type="ECO:0000256" key="1">
    <source>
        <dbReference type="SAM" id="MobiDB-lite"/>
    </source>
</evidence>
<feature type="region of interest" description="Disordered" evidence="1">
    <location>
        <begin position="50"/>
        <end position="99"/>
    </location>
</feature>
<accession>A0A834LZE6</accession>
<protein>
    <submittedName>
        <fullName evidence="2">Uncharacterized protein</fullName>
    </submittedName>
</protein>
<keyword evidence="3" id="KW-1185">Reference proteome</keyword>
<evidence type="ECO:0000313" key="3">
    <source>
        <dbReference type="Proteomes" id="UP000625711"/>
    </source>
</evidence>
<dbReference type="EMBL" id="JAACXV010014560">
    <property type="protein sequence ID" value="KAF7266156.1"/>
    <property type="molecule type" value="Genomic_DNA"/>
</dbReference>
<feature type="region of interest" description="Disordered" evidence="1">
    <location>
        <begin position="166"/>
        <end position="205"/>
    </location>
</feature>
<reference evidence="2" key="1">
    <citation type="submission" date="2020-08" db="EMBL/GenBank/DDBJ databases">
        <title>Genome sequencing and assembly of the red palm weevil Rhynchophorus ferrugineus.</title>
        <authorList>
            <person name="Dias G.B."/>
            <person name="Bergman C.M."/>
            <person name="Manee M."/>
        </authorList>
    </citation>
    <scope>NUCLEOTIDE SEQUENCE</scope>
    <source>
        <strain evidence="2">AA-2017</strain>
        <tissue evidence="2">Whole larva</tissue>
    </source>
</reference>
<name>A0A834LZE6_RHYFE</name>
<proteinExistence type="predicted"/>